<dbReference type="InterPro" id="IPR023088">
    <property type="entry name" value="PDEase"/>
</dbReference>
<name>C5LGF6_PERM5</name>
<feature type="binding site" evidence="3">
    <location>
        <position position="2"/>
    </location>
    <ligand>
        <name>Zn(2+)</name>
        <dbReference type="ChEBI" id="CHEBI:29105"/>
        <label>1</label>
    </ligand>
</feature>
<dbReference type="EMBL" id="GG681830">
    <property type="protein sequence ID" value="EER04142.1"/>
    <property type="molecule type" value="Genomic_DNA"/>
</dbReference>
<dbReference type="GO" id="GO:0007165">
    <property type="term" value="P:signal transduction"/>
    <property type="evidence" value="ECO:0007669"/>
    <property type="project" value="InterPro"/>
</dbReference>
<dbReference type="PANTHER" id="PTHR11347">
    <property type="entry name" value="CYCLIC NUCLEOTIDE PHOSPHODIESTERASE"/>
    <property type="match status" value="1"/>
</dbReference>
<evidence type="ECO:0000256" key="3">
    <source>
        <dbReference type="PIRSR" id="PIRSR623088-3"/>
    </source>
</evidence>
<dbReference type="Proteomes" id="UP000007800">
    <property type="component" value="Unassembled WGS sequence"/>
</dbReference>
<feature type="binding site" evidence="3">
    <location>
        <position position="39"/>
    </location>
    <ligand>
        <name>Zn(2+)</name>
        <dbReference type="ChEBI" id="CHEBI:29105"/>
        <label>2</label>
    </ligand>
</feature>
<dbReference type="Gene3D" id="1.10.1300.10">
    <property type="entry name" value="3'5'-cyclic nucleotide phosphodiesterase, catalytic domain"/>
    <property type="match status" value="1"/>
</dbReference>
<feature type="binding site" evidence="3">
    <location>
        <position position="39"/>
    </location>
    <ligand>
        <name>Zn(2+)</name>
        <dbReference type="ChEBI" id="CHEBI:29105"/>
        <label>1</label>
    </ligand>
</feature>
<evidence type="ECO:0000256" key="4">
    <source>
        <dbReference type="SAM" id="SignalP"/>
    </source>
</evidence>
<dbReference type="PROSITE" id="PS51845">
    <property type="entry name" value="PDEASE_I_2"/>
    <property type="match status" value="1"/>
</dbReference>
<feature type="binding site" evidence="3">
    <location>
        <position position="38"/>
    </location>
    <ligand>
        <name>Zn(2+)</name>
        <dbReference type="ChEBI" id="CHEBI:29105"/>
        <label>1</label>
    </ligand>
</feature>
<dbReference type="InterPro" id="IPR002073">
    <property type="entry name" value="PDEase_catalytic_dom"/>
</dbReference>
<dbReference type="AlphaFoldDB" id="C5LGF6"/>
<dbReference type="PRINTS" id="PR00387">
    <property type="entry name" value="PDIESTERASE1"/>
</dbReference>
<dbReference type="RefSeq" id="XP_002772326.1">
    <property type="nucleotide sequence ID" value="XM_002772280.1"/>
</dbReference>
<dbReference type="OrthoDB" id="342865at2759"/>
<evidence type="ECO:0000256" key="1">
    <source>
        <dbReference type="ARBA" id="ARBA00022723"/>
    </source>
</evidence>
<gene>
    <name evidence="6" type="ORF">Pmar_PMAR019559</name>
</gene>
<keyword evidence="1 3" id="KW-0479">Metal-binding</keyword>
<keyword evidence="4" id="KW-0732">Signal</keyword>
<organism evidence="7">
    <name type="scientific">Perkinsus marinus (strain ATCC 50983 / TXsc)</name>
    <dbReference type="NCBI Taxonomy" id="423536"/>
    <lineage>
        <taxon>Eukaryota</taxon>
        <taxon>Sar</taxon>
        <taxon>Alveolata</taxon>
        <taxon>Perkinsozoa</taxon>
        <taxon>Perkinsea</taxon>
        <taxon>Perkinsida</taxon>
        <taxon>Perkinsidae</taxon>
        <taxon>Perkinsus</taxon>
    </lineage>
</organism>
<dbReference type="SUPFAM" id="SSF109604">
    <property type="entry name" value="HD-domain/PDEase-like"/>
    <property type="match status" value="1"/>
</dbReference>
<evidence type="ECO:0000256" key="2">
    <source>
        <dbReference type="ARBA" id="ARBA00022801"/>
    </source>
</evidence>
<evidence type="ECO:0000259" key="5">
    <source>
        <dbReference type="PROSITE" id="PS51845"/>
    </source>
</evidence>
<evidence type="ECO:0000313" key="6">
    <source>
        <dbReference type="EMBL" id="EER04142.1"/>
    </source>
</evidence>
<feature type="signal peptide" evidence="4">
    <location>
        <begin position="1"/>
        <end position="25"/>
    </location>
</feature>
<dbReference type="GO" id="GO:0004114">
    <property type="term" value="F:3',5'-cyclic-nucleotide phosphodiesterase activity"/>
    <property type="evidence" value="ECO:0007669"/>
    <property type="project" value="InterPro"/>
</dbReference>
<feature type="domain" description="PDEase" evidence="5">
    <location>
        <begin position="1"/>
        <end position="134"/>
    </location>
</feature>
<feature type="non-terminal residue" evidence="6">
    <location>
        <position position="134"/>
    </location>
</feature>
<dbReference type="Pfam" id="PF00233">
    <property type="entry name" value="PDEase_I"/>
    <property type="match status" value="1"/>
</dbReference>
<dbReference type="InterPro" id="IPR036971">
    <property type="entry name" value="PDEase_catalytic_dom_sf"/>
</dbReference>
<accession>C5LGF6</accession>
<protein>
    <submittedName>
        <fullName evidence="6">Calcium/calmodulin-dependent 3',5'-cyclic nucleotide phosphodiesterase, putative</fullName>
    </submittedName>
</protein>
<reference evidence="6 7" key="1">
    <citation type="submission" date="2008-07" db="EMBL/GenBank/DDBJ databases">
        <authorList>
            <person name="El-Sayed N."/>
            <person name="Caler E."/>
            <person name="Inman J."/>
            <person name="Amedeo P."/>
            <person name="Hass B."/>
            <person name="Wortman J."/>
        </authorList>
    </citation>
    <scope>NUCLEOTIDE SEQUENCE [LARGE SCALE GENOMIC DNA]</scope>
    <source>
        <strain evidence="7">ATCC 50983 / TXsc</strain>
    </source>
</reference>
<sequence>MHTVDVMQAMLTLLMATTCPDFFSAQELQAGLIAAAIHDYEYPGVDSSFLVNIRHPMAIRYSDSAILENHHVAAAFASLSDMDVNPMANYSEDDWVLSRKMIIEMVLMTDNQNHFTTLSELRSKLKNSASEFPS</sequence>
<keyword evidence="2" id="KW-0378">Hydrolase</keyword>
<dbReference type="GeneID" id="9045393"/>
<evidence type="ECO:0000313" key="7">
    <source>
        <dbReference type="Proteomes" id="UP000007800"/>
    </source>
</evidence>
<dbReference type="GO" id="GO:0046872">
    <property type="term" value="F:metal ion binding"/>
    <property type="evidence" value="ECO:0007669"/>
    <property type="project" value="UniProtKB-KW"/>
</dbReference>
<proteinExistence type="predicted"/>
<keyword evidence="7" id="KW-1185">Reference proteome</keyword>
<feature type="chain" id="PRO_5002954807" evidence="4">
    <location>
        <begin position="26"/>
        <end position="134"/>
    </location>
</feature>
<dbReference type="InParanoid" id="C5LGF6"/>